<feature type="transmembrane region" description="Helical" evidence="2">
    <location>
        <begin position="228"/>
        <end position="250"/>
    </location>
</feature>
<proteinExistence type="predicted"/>
<dbReference type="AlphaFoldDB" id="A0A7W7BRP0"/>
<feature type="region of interest" description="Disordered" evidence="1">
    <location>
        <begin position="58"/>
        <end position="101"/>
    </location>
</feature>
<evidence type="ECO:0000313" key="4">
    <source>
        <dbReference type="Proteomes" id="UP000573729"/>
    </source>
</evidence>
<feature type="transmembrane region" description="Helical" evidence="2">
    <location>
        <begin position="121"/>
        <end position="141"/>
    </location>
</feature>
<gene>
    <name evidence="3" type="ORF">BKA24_002312</name>
</gene>
<keyword evidence="2" id="KW-0812">Transmembrane</keyword>
<feature type="transmembrane region" description="Helical" evidence="2">
    <location>
        <begin position="195"/>
        <end position="216"/>
    </location>
</feature>
<keyword evidence="4" id="KW-1185">Reference proteome</keyword>
<dbReference type="Proteomes" id="UP000573729">
    <property type="component" value="Unassembled WGS sequence"/>
</dbReference>
<reference evidence="3 4" key="1">
    <citation type="submission" date="2020-08" db="EMBL/GenBank/DDBJ databases">
        <title>Sequencing the genomes of 1000 actinobacteria strains.</title>
        <authorList>
            <person name="Klenk H.-P."/>
        </authorList>
    </citation>
    <scope>NUCLEOTIDE SEQUENCE [LARGE SCALE GENOMIC DNA]</scope>
    <source>
        <strain evidence="3 4">DSM 24947</strain>
    </source>
</reference>
<sequence length="377" mass="40475">MTDEKTNPETPEDAAFTADDVSDTVVRDEPTAAFEPLPADEPTAVYGQDDTSVVYGEDEPTAVYGTDDVAAASDADGSDSYRAAEPADADPLPSTAESTVHEGADAVPPQYGVGPFSLREVSLLGVWALAFLFSFFPLYVADDFSRFFGGPTVWTAGIDWVLAIGAPTVAVFLLVLRRFSPDGIRRVGSLGIDQFASVAFSVGAVIWVGWLWGNIARGIASGFWLSSWVVWVEAILFLAAVALTVVAPFIPPFHEDFLHRAETTSHRVARRARPVVARPVSDARYTMAAPSVDPEPAPFGDPIDDDEPAPIAAPAHQAFWALVPAERDVVDENGIPLFRIGPTAWALVIEDRGDSFVVRHEDGRIGYLTDVSGVTRG</sequence>
<accession>A0A7W7BRP0</accession>
<feature type="region of interest" description="Disordered" evidence="1">
    <location>
        <begin position="1"/>
        <end position="27"/>
    </location>
</feature>
<feature type="transmembrane region" description="Helical" evidence="2">
    <location>
        <begin position="153"/>
        <end position="175"/>
    </location>
</feature>
<evidence type="ECO:0000256" key="1">
    <source>
        <dbReference type="SAM" id="MobiDB-lite"/>
    </source>
</evidence>
<organism evidence="3 4">
    <name type="scientific">Microbacterium marinum</name>
    <dbReference type="NCBI Taxonomy" id="421115"/>
    <lineage>
        <taxon>Bacteria</taxon>
        <taxon>Bacillati</taxon>
        <taxon>Actinomycetota</taxon>
        <taxon>Actinomycetes</taxon>
        <taxon>Micrococcales</taxon>
        <taxon>Microbacteriaceae</taxon>
        <taxon>Microbacterium</taxon>
    </lineage>
</organism>
<dbReference type="RefSeq" id="WP_184218256.1">
    <property type="nucleotide sequence ID" value="NZ_JACHMD010000001.1"/>
</dbReference>
<dbReference type="EMBL" id="JACHMD010000001">
    <property type="protein sequence ID" value="MBB4667603.1"/>
    <property type="molecule type" value="Genomic_DNA"/>
</dbReference>
<evidence type="ECO:0000313" key="3">
    <source>
        <dbReference type="EMBL" id="MBB4667603.1"/>
    </source>
</evidence>
<keyword evidence="2" id="KW-1133">Transmembrane helix</keyword>
<comment type="caution">
    <text evidence="3">The sequence shown here is derived from an EMBL/GenBank/DDBJ whole genome shotgun (WGS) entry which is preliminary data.</text>
</comment>
<protein>
    <submittedName>
        <fullName evidence="3">Uncharacterized protein</fullName>
    </submittedName>
</protein>
<feature type="compositionally biased region" description="Low complexity" evidence="1">
    <location>
        <begin position="67"/>
        <end position="84"/>
    </location>
</feature>
<name>A0A7W7BRP0_9MICO</name>
<keyword evidence="2" id="KW-0472">Membrane</keyword>
<evidence type="ECO:0000256" key="2">
    <source>
        <dbReference type="SAM" id="Phobius"/>
    </source>
</evidence>